<evidence type="ECO:0000313" key="4">
    <source>
        <dbReference type="Proteomes" id="UP000244336"/>
    </source>
</evidence>
<evidence type="ECO:0000313" key="3">
    <source>
        <dbReference type="EMBL" id="PUZ38320.1"/>
    </source>
</evidence>
<name>A0A2T7C4Q7_9POAL</name>
<evidence type="ECO:0008006" key="5">
    <source>
        <dbReference type="Google" id="ProtNLM"/>
    </source>
</evidence>
<reference evidence="3 4" key="1">
    <citation type="submission" date="2018-04" db="EMBL/GenBank/DDBJ databases">
        <title>WGS assembly of Panicum hallii var. hallii HAL2.</title>
        <authorList>
            <person name="Lovell J."/>
            <person name="Jenkins J."/>
            <person name="Lowry D."/>
            <person name="Mamidi S."/>
            <person name="Sreedasyam A."/>
            <person name="Weng X."/>
            <person name="Barry K."/>
            <person name="Bonette J."/>
            <person name="Campitelli B."/>
            <person name="Daum C."/>
            <person name="Gordon S."/>
            <person name="Gould B."/>
            <person name="Lipzen A."/>
            <person name="MacQueen A."/>
            <person name="Palacio-Mejia J."/>
            <person name="Plott C."/>
            <person name="Shakirov E."/>
            <person name="Shu S."/>
            <person name="Yoshinaga Y."/>
            <person name="Zane M."/>
            <person name="Rokhsar D."/>
            <person name="Grimwood J."/>
            <person name="Schmutz J."/>
            <person name="Juenger T."/>
        </authorList>
    </citation>
    <scope>NUCLEOTIDE SEQUENCE [LARGE SCALE GENOMIC DNA]</scope>
    <source>
        <strain evidence="4">cv. HAL2</strain>
    </source>
</reference>
<dbReference type="Gramene" id="PUZ38320">
    <property type="protein sequence ID" value="PUZ38320"/>
    <property type="gene ID" value="GQ55_9G187100"/>
</dbReference>
<feature type="chain" id="PRO_5015481321" description="Extensin domain-containing protein" evidence="2">
    <location>
        <begin position="25"/>
        <end position="103"/>
    </location>
</feature>
<evidence type="ECO:0000256" key="1">
    <source>
        <dbReference type="SAM" id="MobiDB-lite"/>
    </source>
</evidence>
<proteinExistence type="predicted"/>
<keyword evidence="2" id="KW-0732">Signal</keyword>
<evidence type="ECO:0000256" key="2">
    <source>
        <dbReference type="SAM" id="SignalP"/>
    </source>
</evidence>
<organism evidence="3 4">
    <name type="scientific">Panicum hallii var. hallii</name>
    <dbReference type="NCBI Taxonomy" id="1504633"/>
    <lineage>
        <taxon>Eukaryota</taxon>
        <taxon>Viridiplantae</taxon>
        <taxon>Streptophyta</taxon>
        <taxon>Embryophyta</taxon>
        <taxon>Tracheophyta</taxon>
        <taxon>Spermatophyta</taxon>
        <taxon>Magnoliopsida</taxon>
        <taxon>Liliopsida</taxon>
        <taxon>Poales</taxon>
        <taxon>Poaceae</taxon>
        <taxon>PACMAD clade</taxon>
        <taxon>Panicoideae</taxon>
        <taxon>Panicodae</taxon>
        <taxon>Paniceae</taxon>
        <taxon>Panicinae</taxon>
        <taxon>Panicum</taxon>
        <taxon>Panicum sect. Panicum</taxon>
    </lineage>
</organism>
<feature type="compositionally biased region" description="Pro residues" evidence="1">
    <location>
        <begin position="91"/>
        <end position="103"/>
    </location>
</feature>
<sequence length="103" mass="10856">MALPSRLLAGVLLILAAALVCSSAERRSTGHGQDRDASAPQLPRPPRFGPQDHRPESSVPPLRPLGLRKPVAAPPPPRPATPRASIRPYHPSSPPPPPPPPCS</sequence>
<gene>
    <name evidence="3" type="ORF">GQ55_9G187100</name>
</gene>
<dbReference type="Proteomes" id="UP000244336">
    <property type="component" value="Chromosome 9"/>
</dbReference>
<feature type="signal peptide" evidence="2">
    <location>
        <begin position="1"/>
        <end position="24"/>
    </location>
</feature>
<dbReference type="AlphaFoldDB" id="A0A2T7C4Q7"/>
<dbReference type="OrthoDB" id="10411962at2759"/>
<dbReference type="EMBL" id="CM009757">
    <property type="protein sequence ID" value="PUZ38320.1"/>
    <property type="molecule type" value="Genomic_DNA"/>
</dbReference>
<feature type="compositionally biased region" description="Basic and acidic residues" evidence="1">
    <location>
        <begin position="24"/>
        <end position="37"/>
    </location>
</feature>
<accession>A0A2T7C4Q7</accession>
<keyword evidence="4" id="KW-1185">Reference proteome</keyword>
<protein>
    <recommendedName>
        <fullName evidence="5">Extensin domain-containing protein</fullName>
    </recommendedName>
</protein>
<feature type="region of interest" description="Disordered" evidence="1">
    <location>
        <begin position="24"/>
        <end position="103"/>
    </location>
</feature>